<dbReference type="GO" id="GO:0003676">
    <property type="term" value="F:nucleic acid binding"/>
    <property type="evidence" value="ECO:0007669"/>
    <property type="project" value="InterPro"/>
</dbReference>
<comment type="caution">
    <text evidence="2">The sequence shown here is derived from an EMBL/GenBank/DDBJ whole genome shotgun (WGS) entry which is preliminary data.</text>
</comment>
<dbReference type="Pfam" id="PF13358">
    <property type="entry name" value="DDE_3"/>
    <property type="match status" value="1"/>
</dbReference>
<dbReference type="Gene3D" id="3.30.420.10">
    <property type="entry name" value="Ribonuclease H-like superfamily/Ribonuclease H"/>
    <property type="match status" value="1"/>
</dbReference>
<dbReference type="AlphaFoldDB" id="A0A542XTJ6"/>
<evidence type="ECO:0000259" key="1">
    <source>
        <dbReference type="Pfam" id="PF13358"/>
    </source>
</evidence>
<dbReference type="EMBL" id="VFOL01000001">
    <property type="protein sequence ID" value="TQL39161.1"/>
    <property type="molecule type" value="Genomic_DNA"/>
</dbReference>
<dbReference type="Pfam" id="PF13565">
    <property type="entry name" value="HTH_32"/>
    <property type="match status" value="1"/>
</dbReference>
<protein>
    <submittedName>
        <fullName evidence="2">Transposase</fullName>
    </submittedName>
</protein>
<evidence type="ECO:0000313" key="3">
    <source>
        <dbReference type="Proteomes" id="UP000315983"/>
    </source>
</evidence>
<dbReference type="PANTHER" id="PTHR30347">
    <property type="entry name" value="POTASSIUM CHANNEL RELATED"/>
    <property type="match status" value="1"/>
</dbReference>
<dbReference type="InterPro" id="IPR036397">
    <property type="entry name" value="RNaseH_sf"/>
</dbReference>
<sequence>MARRGRPVAVVTLTDEERATLVRWSRRAKSSQALAQRCRIVLGCAEGKSNQDVAAELGIWPQTVGKWRNRFVARRLEGLVDEPRPGAPRTIGDEQIEQVVVATLERTPTDATHWSRASMAAESGLSRSTVGRIWKAFGLQPHRVETFKLSNDPQFIDKVRDVVGLYLDPPERALVLCVDEKSQIQALDRSAPALPMMPGLPERRTHDYVRHGITTLFAALDVATGQVITSVHRRHRAVEFKKFLAELDNEVPADLDVHLICDNYSTRKHPTVKRWLAAHPRFHMHFTPTYSSWLNQVERWFGLLTDTRLRRATHTSLRALENDLRAWTAAWNDDPKPFIWTKTADEILDRLASYLQRIPGAGH</sequence>
<dbReference type="InterPro" id="IPR012337">
    <property type="entry name" value="RNaseH-like_sf"/>
</dbReference>
<accession>A0A542XTJ6</accession>
<dbReference type="InterPro" id="IPR009057">
    <property type="entry name" value="Homeodomain-like_sf"/>
</dbReference>
<dbReference type="InterPro" id="IPR052702">
    <property type="entry name" value="MscS-like_channel"/>
</dbReference>
<name>A0A542XTJ6_SALAC</name>
<dbReference type="SUPFAM" id="SSF53098">
    <property type="entry name" value="Ribonuclease H-like"/>
    <property type="match status" value="1"/>
</dbReference>
<dbReference type="Proteomes" id="UP000315983">
    <property type="component" value="Unassembled WGS sequence"/>
</dbReference>
<proteinExistence type="predicted"/>
<gene>
    <name evidence="2" type="ORF">FB564_4399</name>
</gene>
<feature type="domain" description="Tc1-like transposase DDE" evidence="1">
    <location>
        <begin position="175"/>
        <end position="320"/>
    </location>
</feature>
<organism evidence="2 3">
    <name type="scientific">Salinispora arenicola</name>
    <dbReference type="NCBI Taxonomy" id="168697"/>
    <lineage>
        <taxon>Bacteria</taxon>
        <taxon>Bacillati</taxon>
        <taxon>Actinomycetota</taxon>
        <taxon>Actinomycetes</taxon>
        <taxon>Micromonosporales</taxon>
        <taxon>Micromonosporaceae</taxon>
        <taxon>Salinispora</taxon>
    </lineage>
</organism>
<reference evidence="2 3" key="1">
    <citation type="submission" date="2019-06" db="EMBL/GenBank/DDBJ databases">
        <title>Sequencing the genomes of 1000 actinobacteria strains.</title>
        <authorList>
            <person name="Klenk H.-P."/>
        </authorList>
    </citation>
    <scope>NUCLEOTIDE SEQUENCE [LARGE SCALE GENOMIC DNA]</scope>
    <source>
        <strain evidence="2 3">DSM 44819</strain>
    </source>
</reference>
<evidence type="ECO:0000313" key="2">
    <source>
        <dbReference type="EMBL" id="TQL39161.1"/>
    </source>
</evidence>
<dbReference type="InterPro" id="IPR038717">
    <property type="entry name" value="Tc1-like_DDE_dom"/>
</dbReference>
<dbReference type="SUPFAM" id="SSF46689">
    <property type="entry name" value="Homeodomain-like"/>
    <property type="match status" value="1"/>
</dbReference>
<dbReference type="InterPro" id="IPR047655">
    <property type="entry name" value="Transpos_IS630-like"/>
</dbReference>
<dbReference type="PANTHER" id="PTHR30347:SF1">
    <property type="entry name" value="MECHANOSENSITIVE CHANNEL MSCK"/>
    <property type="match status" value="1"/>
</dbReference>
<dbReference type="NCBIfam" id="NF033545">
    <property type="entry name" value="transpos_IS630"/>
    <property type="match status" value="1"/>
</dbReference>